<dbReference type="EMBL" id="AKCV02000015">
    <property type="protein sequence ID" value="TMS58925.1"/>
    <property type="molecule type" value="Genomic_DNA"/>
</dbReference>
<comment type="caution">
    <text evidence="1">The sequence shown here is derived from an EMBL/GenBank/DDBJ whole genome shotgun (WGS) entry which is preliminary data.</text>
</comment>
<sequence>MLRIWGRMNSINVMKVVWAVREAGVPFERVDAGRQFGIVDTADYQAMNPNGLVPLLDDDGYLLWESNVIVRYLAARYATGTLYPEDLQARFTAERWMDWQQTRLNPATKGSFWQWIRTPEAERQPAQIEASNAATEPLMAIVDAHLARHRYMAGEQFTMADIPIACEIHRWSNLPQPQVERPNIARWYAEMRNRPAARELLDAPLS</sequence>
<reference evidence="1" key="1">
    <citation type="submission" date="2019-05" db="EMBL/GenBank/DDBJ databases">
        <title>Revised genome assembly of Burkholderiaceae (previously Ralstonia) sp. PBA.</title>
        <authorList>
            <person name="Gan H.M."/>
        </authorList>
    </citation>
    <scope>NUCLEOTIDE SEQUENCE</scope>
    <source>
        <strain evidence="1">PBA</strain>
    </source>
</reference>
<organism evidence="1 2">
    <name type="scientific">Imbroritus primus</name>
    <dbReference type="NCBI Taxonomy" id="3058603"/>
    <lineage>
        <taxon>Bacteria</taxon>
        <taxon>Pseudomonadati</taxon>
        <taxon>Pseudomonadota</taxon>
        <taxon>Betaproteobacteria</taxon>
        <taxon>Burkholderiales</taxon>
        <taxon>Burkholderiaceae</taxon>
        <taxon>Imbroritus</taxon>
    </lineage>
</organism>
<dbReference type="Proteomes" id="UP000004277">
    <property type="component" value="Unassembled WGS sequence"/>
</dbReference>
<name>A0ACD3SRT5_9BURK</name>
<proteinExistence type="predicted"/>
<accession>A0ACD3SRT5</accession>
<evidence type="ECO:0000313" key="2">
    <source>
        <dbReference type="Proteomes" id="UP000004277"/>
    </source>
</evidence>
<protein>
    <submittedName>
        <fullName evidence="1">Glutathione S-transferase</fullName>
    </submittedName>
</protein>
<gene>
    <name evidence="1" type="ORF">MW7_006350</name>
</gene>
<keyword evidence="2" id="KW-1185">Reference proteome</keyword>
<evidence type="ECO:0000313" key="1">
    <source>
        <dbReference type="EMBL" id="TMS58925.1"/>
    </source>
</evidence>